<name>A0A167K7T7_9FLAO</name>
<gene>
    <name evidence="1" type="ORF">ULVI_01260</name>
</gene>
<dbReference type="RefSeq" id="WP_068588702.1">
    <property type="nucleotide sequence ID" value="NZ_LRXL01000012.1"/>
</dbReference>
<dbReference type="Proteomes" id="UP000077013">
    <property type="component" value="Unassembled WGS sequence"/>
</dbReference>
<dbReference type="Pfam" id="PF08889">
    <property type="entry name" value="WbqC"/>
    <property type="match status" value="1"/>
</dbReference>
<dbReference type="InterPro" id="IPR014985">
    <property type="entry name" value="WbqC"/>
</dbReference>
<accession>A0A167K7T7</accession>
<reference evidence="1 2" key="1">
    <citation type="submission" date="2016-02" db="EMBL/GenBank/DDBJ databases">
        <title>Ulvibacter sp. LPB0005, isolated from Thais luteostoma.</title>
        <authorList>
            <person name="Shin S.-K."/>
            <person name="Yi H."/>
        </authorList>
    </citation>
    <scope>NUCLEOTIDE SEQUENCE [LARGE SCALE GENOMIC DNA]</scope>
    <source>
        <strain evidence="1 2">LPB0005</strain>
    </source>
</reference>
<keyword evidence="2" id="KW-1185">Reference proteome</keyword>
<dbReference type="STRING" id="1763537.ULVI_01260"/>
<sequence length="207" mass="24390">MKSVLLYPAYFPCIVQMVAVVQSSNITFEVEDNYQKQTYRNRAYIAHTNGRLLLNAPIKHSKNGRHQKTSDVQFEKAFPWREEHWKSIQNAYRTSPFFEYYEDDLAPLFKQPESFLLKHNFTIFETICELIGFDPIYSKTTVFEKEPTYTDLRYLVNAKLKKTFQLQPYTQVFEAGHGFLPNLSILDLVFNEGPNTLNYLESQELNF</sequence>
<evidence type="ECO:0008006" key="3">
    <source>
        <dbReference type="Google" id="ProtNLM"/>
    </source>
</evidence>
<dbReference type="AlphaFoldDB" id="A0A167K7T7"/>
<evidence type="ECO:0000313" key="1">
    <source>
        <dbReference type="EMBL" id="OAB81477.1"/>
    </source>
</evidence>
<dbReference type="EMBL" id="LRXL01000012">
    <property type="protein sequence ID" value="OAB81477.1"/>
    <property type="molecule type" value="Genomic_DNA"/>
</dbReference>
<protein>
    <recommendedName>
        <fullName evidence="3">WbqC-like protein</fullName>
    </recommendedName>
</protein>
<evidence type="ECO:0000313" key="2">
    <source>
        <dbReference type="Proteomes" id="UP000077013"/>
    </source>
</evidence>
<comment type="caution">
    <text evidence="1">The sequence shown here is derived from an EMBL/GenBank/DDBJ whole genome shotgun (WGS) entry which is preliminary data.</text>
</comment>
<proteinExistence type="predicted"/>
<dbReference type="OrthoDB" id="1523452at2"/>
<organism evidence="1 2">
    <name type="scientific">Cochleicola gelatinilyticus</name>
    <dbReference type="NCBI Taxonomy" id="1763537"/>
    <lineage>
        <taxon>Bacteria</taxon>
        <taxon>Pseudomonadati</taxon>
        <taxon>Bacteroidota</taxon>
        <taxon>Flavobacteriia</taxon>
        <taxon>Flavobacteriales</taxon>
        <taxon>Flavobacteriaceae</taxon>
        <taxon>Cochleicola</taxon>
    </lineage>
</organism>